<keyword evidence="2" id="KW-1185">Reference proteome</keyword>
<comment type="caution">
    <text evidence="1">The sequence shown here is derived from an EMBL/GenBank/DDBJ whole genome shotgun (WGS) entry which is preliminary data.</text>
</comment>
<reference evidence="2" key="1">
    <citation type="journal article" date="2019" name="Int. J. Syst. Evol. Microbiol.">
        <title>The Global Catalogue of Microorganisms (GCM) 10K type strain sequencing project: providing services to taxonomists for standard genome sequencing and annotation.</title>
        <authorList>
            <consortium name="The Broad Institute Genomics Platform"/>
            <consortium name="The Broad Institute Genome Sequencing Center for Infectious Disease"/>
            <person name="Wu L."/>
            <person name="Ma J."/>
        </authorList>
    </citation>
    <scope>NUCLEOTIDE SEQUENCE [LARGE SCALE GENOMIC DNA]</scope>
    <source>
        <strain evidence="2">JCM 17342</strain>
    </source>
</reference>
<proteinExistence type="predicted"/>
<sequence>MTIIEDAAVEVLLNADRNLSLSGYTSILTEIRLALEEVDRLAIPTRSPRLDWAVQSLSGSQKLRIILAPQEIPSHRPPNTIALASNGFVAGIGELHQEPAIPPLFSARTVERVQKVGDHMVKERLRDIKLTQLGRCQMNAIIDTQTVDKAKQAVRPAQRAWGSVTGKVEVLVARNEQHPKAQIVVEGTRRAVDIRGNAEHRDALRDAWGRRVMAGGELTRNSLGQPVRLSLTELHVLPEKDSSLTAWDILGMAPSATGELTTTQYMDLLRRD</sequence>
<dbReference type="EMBL" id="BAABAL010000019">
    <property type="protein sequence ID" value="GAA4024977.1"/>
    <property type="molecule type" value="Genomic_DNA"/>
</dbReference>
<name>A0ABP7TEZ8_9PSEU</name>
<evidence type="ECO:0000313" key="2">
    <source>
        <dbReference type="Proteomes" id="UP001501747"/>
    </source>
</evidence>
<dbReference type="RefSeq" id="WP_344881208.1">
    <property type="nucleotide sequence ID" value="NZ_BAABAL010000019.1"/>
</dbReference>
<evidence type="ECO:0000313" key="1">
    <source>
        <dbReference type="EMBL" id="GAA4024977.1"/>
    </source>
</evidence>
<gene>
    <name evidence="1" type="ORF">GCM10022247_56790</name>
</gene>
<accession>A0ABP7TEZ8</accession>
<protein>
    <submittedName>
        <fullName evidence="1">Uncharacterized protein</fullName>
    </submittedName>
</protein>
<dbReference type="Proteomes" id="UP001501747">
    <property type="component" value="Unassembled WGS sequence"/>
</dbReference>
<organism evidence="1 2">
    <name type="scientific">Allokutzneria multivorans</name>
    <dbReference type="NCBI Taxonomy" id="1142134"/>
    <lineage>
        <taxon>Bacteria</taxon>
        <taxon>Bacillati</taxon>
        <taxon>Actinomycetota</taxon>
        <taxon>Actinomycetes</taxon>
        <taxon>Pseudonocardiales</taxon>
        <taxon>Pseudonocardiaceae</taxon>
        <taxon>Allokutzneria</taxon>
    </lineage>
</organism>